<accession>A0AAW0BB78</accession>
<reference evidence="1 2" key="1">
    <citation type="submission" date="2024-01" db="EMBL/GenBank/DDBJ databases">
        <title>A draft genome for a cacao thread blight-causing isolate of Paramarasmius palmivorus.</title>
        <authorList>
            <person name="Baruah I.K."/>
            <person name="Bukari Y."/>
            <person name="Amoako-Attah I."/>
            <person name="Meinhardt L.W."/>
            <person name="Bailey B.A."/>
            <person name="Cohen S.P."/>
        </authorList>
    </citation>
    <scope>NUCLEOTIDE SEQUENCE [LARGE SCALE GENOMIC DNA]</scope>
    <source>
        <strain evidence="1 2">GH-12</strain>
    </source>
</reference>
<dbReference type="AlphaFoldDB" id="A0AAW0BB78"/>
<name>A0AAW0BB78_9AGAR</name>
<dbReference type="EMBL" id="JAYKXP010000151">
    <property type="protein sequence ID" value="KAK7022725.1"/>
    <property type="molecule type" value="Genomic_DNA"/>
</dbReference>
<comment type="caution">
    <text evidence="1">The sequence shown here is derived from an EMBL/GenBank/DDBJ whole genome shotgun (WGS) entry which is preliminary data.</text>
</comment>
<proteinExistence type="predicted"/>
<protein>
    <submittedName>
        <fullName evidence="1">Uncharacterized protein</fullName>
    </submittedName>
</protein>
<organism evidence="1 2">
    <name type="scientific">Paramarasmius palmivorus</name>
    <dbReference type="NCBI Taxonomy" id="297713"/>
    <lineage>
        <taxon>Eukaryota</taxon>
        <taxon>Fungi</taxon>
        <taxon>Dikarya</taxon>
        <taxon>Basidiomycota</taxon>
        <taxon>Agaricomycotina</taxon>
        <taxon>Agaricomycetes</taxon>
        <taxon>Agaricomycetidae</taxon>
        <taxon>Agaricales</taxon>
        <taxon>Marasmiineae</taxon>
        <taxon>Marasmiaceae</taxon>
        <taxon>Paramarasmius</taxon>
    </lineage>
</organism>
<sequence>MSLPPRNSLLRLLSDEFLRDIVPIRTILNTLNDTQRGALCHLLNAILGKSDALMAFKLLFPNDPDSILAITNTGSDQAINGSTGEELILSVVDAVARRFGGQAVLFVTVAKPEGNIVTQSASSTIFRNPLDKPPALCEWAKKEYTEFNSACERFGYHYLRV</sequence>
<dbReference type="Proteomes" id="UP001383192">
    <property type="component" value="Unassembled WGS sequence"/>
</dbReference>
<gene>
    <name evidence="1" type="ORF">VNI00_017001</name>
</gene>
<evidence type="ECO:0000313" key="2">
    <source>
        <dbReference type="Proteomes" id="UP001383192"/>
    </source>
</evidence>
<evidence type="ECO:0000313" key="1">
    <source>
        <dbReference type="EMBL" id="KAK7022725.1"/>
    </source>
</evidence>
<keyword evidence="2" id="KW-1185">Reference proteome</keyword>